<organism evidence="1">
    <name type="scientific">Triticum aestivum</name>
    <name type="common">Wheat</name>
    <dbReference type="NCBI Taxonomy" id="4565"/>
    <lineage>
        <taxon>Eukaryota</taxon>
        <taxon>Viridiplantae</taxon>
        <taxon>Streptophyta</taxon>
        <taxon>Embryophyta</taxon>
        <taxon>Tracheophyta</taxon>
        <taxon>Spermatophyta</taxon>
        <taxon>Magnoliopsida</taxon>
        <taxon>Liliopsida</taxon>
        <taxon>Poales</taxon>
        <taxon>Poaceae</taxon>
        <taxon>BOP clade</taxon>
        <taxon>Pooideae</taxon>
        <taxon>Triticodae</taxon>
        <taxon>Triticeae</taxon>
        <taxon>Triticinae</taxon>
        <taxon>Triticum</taxon>
    </lineage>
</organism>
<dbReference type="PANTHER" id="PTHR34223:SF28">
    <property type="entry name" value="OS09G0548034 PROTEIN"/>
    <property type="match status" value="1"/>
</dbReference>
<dbReference type="AlphaFoldDB" id="A0A3B6FZ77"/>
<dbReference type="EnsemblPlants" id="TraesCS3B02G599000.1">
    <property type="protein sequence ID" value="TraesCS3B02G599000.1"/>
    <property type="gene ID" value="TraesCS3B02G599000"/>
</dbReference>
<dbReference type="Gramene" id="TraesCS3B02G599000.1">
    <property type="protein sequence ID" value="TraesCS3B02G599000.1"/>
    <property type="gene ID" value="TraesCS3B02G599000"/>
</dbReference>
<evidence type="ECO:0000313" key="1">
    <source>
        <dbReference type="EnsemblPlants" id="TraesCS3B02G599000.1"/>
    </source>
</evidence>
<protein>
    <submittedName>
        <fullName evidence="1">Uncharacterized protein</fullName>
    </submittedName>
</protein>
<keyword evidence="2" id="KW-1185">Reference proteome</keyword>
<sequence>MNMKLTLESGLQTCPVFGNLIRLVLGEWCMASDFSPLLFILRRSPKLKDLTFKLGMEQCVLCKDAADRDLAPRKESSSGGCPRIERTVIYCGKDDPRVSALVQVLLPIVIPGGEISIKGH</sequence>
<dbReference type="InterPro" id="IPR053197">
    <property type="entry name" value="F-box_SCFL_complex_component"/>
</dbReference>
<reference evidence="1" key="1">
    <citation type="submission" date="2018-08" db="EMBL/GenBank/DDBJ databases">
        <authorList>
            <person name="Rossello M."/>
        </authorList>
    </citation>
    <scope>NUCLEOTIDE SEQUENCE [LARGE SCALE GENOMIC DNA]</scope>
    <source>
        <strain evidence="1">cv. Chinese Spring</strain>
    </source>
</reference>
<gene>
    <name evidence="1" type="primary">LOC123067025</name>
</gene>
<accession>A0A3B6FZ77</accession>
<evidence type="ECO:0000313" key="2">
    <source>
        <dbReference type="Proteomes" id="UP000019116"/>
    </source>
</evidence>
<proteinExistence type="predicted"/>
<reference evidence="1" key="2">
    <citation type="submission" date="2018-10" db="UniProtKB">
        <authorList>
            <consortium name="EnsemblPlants"/>
        </authorList>
    </citation>
    <scope>IDENTIFICATION</scope>
</reference>
<dbReference type="Proteomes" id="UP000019116">
    <property type="component" value="Chromosome 3B"/>
</dbReference>
<dbReference type="GeneID" id="123067025"/>
<dbReference type="PANTHER" id="PTHR34223">
    <property type="entry name" value="OS11G0201299 PROTEIN"/>
    <property type="match status" value="1"/>
</dbReference>
<dbReference type="RefSeq" id="XP_044345922.1">
    <property type="nucleotide sequence ID" value="XM_044489987.1"/>
</dbReference>
<dbReference type="OMA" id="CPRIERT"/>
<name>A0A3B6FZ77_WHEAT</name>
<dbReference type="Gramene" id="TraesCS3B03G1496600.1">
    <property type="protein sequence ID" value="TraesCS3B03G1496600.1.CDS"/>
    <property type="gene ID" value="TraesCS3B03G1496600"/>
</dbReference>